<dbReference type="EMBL" id="FZOQ01000020">
    <property type="protein sequence ID" value="SNS99758.1"/>
    <property type="molecule type" value="Genomic_DNA"/>
</dbReference>
<dbReference type="InterPro" id="IPR025433">
    <property type="entry name" value="DUF4168"/>
</dbReference>
<protein>
    <recommendedName>
        <fullName evidence="2">DUF4168 domain-containing protein</fullName>
    </recommendedName>
</protein>
<keyword evidence="1" id="KW-0732">Signal</keyword>
<reference evidence="4" key="1">
    <citation type="submission" date="2017-06" db="EMBL/GenBank/DDBJ databases">
        <authorList>
            <person name="Varghese N."/>
            <person name="Submissions S."/>
        </authorList>
    </citation>
    <scope>NUCLEOTIDE SEQUENCE [LARGE SCALE GENOMIC DNA]</scope>
    <source>
        <strain evidence="4">NKM1</strain>
    </source>
</reference>
<gene>
    <name evidence="3" type="ORF">SAMN06296052_1201</name>
</gene>
<dbReference type="Proteomes" id="UP000198432">
    <property type="component" value="Unassembled WGS sequence"/>
</dbReference>
<sequence>MVLIKKGTLAAALVAATLSFGHAAYAQDTPSNQTEAQQTTQKFSEEELEKFVEANTKVTEIQKEGREGIVAAIEEQKLTVDRFNELAKAHRAQKLEEVAENPEEISAFSNAAQNVVKLQPETRDKIQQAIVDSGLTKEKYDTIMQAYESDPEVQVQIRRIVHAE</sequence>
<keyword evidence="4" id="KW-1185">Reference proteome</keyword>
<dbReference type="RefSeq" id="WP_089320735.1">
    <property type="nucleotide sequence ID" value="NZ_FZOQ01000020.1"/>
</dbReference>
<dbReference type="OrthoDB" id="838117at2"/>
<evidence type="ECO:0000313" key="3">
    <source>
        <dbReference type="EMBL" id="SNS99758.1"/>
    </source>
</evidence>
<evidence type="ECO:0000256" key="1">
    <source>
        <dbReference type="SAM" id="SignalP"/>
    </source>
</evidence>
<evidence type="ECO:0000259" key="2">
    <source>
        <dbReference type="Pfam" id="PF13767"/>
    </source>
</evidence>
<proteinExistence type="predicted"/>
<dbReference type="AlphaFoldDB" id="A0A239J2Q8"/>
<feature type="chain" id="PRO_5013348733" description="DUF4168 domain-containing protein" evidence="1">
    <location>
        <begin position="27"/>
        <end position="164"/>
    </location>
</feature>
<feature type="signal peptide" evidence="1">
    <location>
        <begin position="1"/>
        <end position="26"/>
    </location>
</feature>
<accession>A0A239J2Q8</accession>
<feature type="domain" description="DUF4168" evidence="2">
    <location>
        <begin position="93"/>
        <end position="157"/>
    </location>
</feature>
<evidence type="ECO:0000313" key="4">
    <source>
        <dbReference type="Proteomes" id="UP000198432"/>
    </source>
</evidence>
<organism evidence="3 4">
    <name type="scientific">Pontibacter ummariensis</name>
    <dbReference type="NCBI Taxonomy" id="1610492"/>
    <lineage>
        <taxon>Bacteria</taxon>
        <taxon>Pseudomonadati</taxon>
        <taxon>Bacteroidota</taxon>
        <taxon>Cytophagia</taxon>
        <taxon>Cytophagales</taxon>
        <taxon>Hymenobacteraceae</taxon>
        <taxon>Pontibacter</taxon>
    </lineage>
</organism>
<name>A0A239J2Q8_9BACT</name>
<dbReference type="Pfam" id="PF13767">
    <property type="entry name" value="DUF4168"/>
    <property type="match status" value="1"/>
</dbReference>